<dbReference type="Gene3D" id="2.10.110.10">
    <property type="entry name" value="Cysteine Rich Protein"/>
    <property type="match status" value="1"/>
</dbReference>
<accession>A0A8C9L9F1</accession>
<dbReference type="SUPFAM" id="SSF57716">
    <property type="entry name" value="Glucocorticoid receptor-like (DNA-binding domain)"/>
    <property type="match status" value="1"/>
</dbReference>
<name>A0A8C9L9F1_PAVCR</name>
<comment type="subcellular location">
    <subcellularLocation>
        <location evidence="1">Nucleus</location>
    </subcellularLocation>
</comment>
<evidence type="ECO:0000256" key="4">
    <source>
        <dbReference type="ARBA" id="ARBA00023242"/>
    </source>
</evidence>
<keyword evidence="7" id="KW-1185">Reference proteome</keyword>
<reference evidence="6" key="2">
    <citation type="submission" date="2025-09" db="UniProtKB">
        <authorList>
            <consortium name="Ensembl"/>
        </authorList>
    </citation>
    <scope>IDENTIFICATION</scope>
</reference>
<evidence type="ECO:0000256" key="1">
    <source>
        <dbReference type="ARBA" id="ARBA00004123"/>
    </source>
</evidence>
<dbReference type="GO" id="GO:0030018">
    <property type="term" value="C:Z disc"/>
    <property type="evidence" value="ECO:0007669"/>
    <property type="project" value="TreeGrafter"/>
</dbReference>
<evidence type="ECO:0000313" key="7">
    <source>
        <dbReference type="Proteomes" id="UP000694428"/>
    </source>
</evidence>
<keyword evidence="4" id="KW-0539">Nucleus</keyword>
<keyword evidence="3" id="KW-0862">Zinc</keyword>
<dbReference type="GO" id="GO:0070885">
    <property type="term" value="P:negative regulation of calcineurin-NFAT signaling cascade"/>
    <property type="evidence" value="ECO:0007669"/>
    <property type="project" value="TreeGrafter"/>
</dbReference>
<evidence type="ECO:0000256" key="3">
    <source>
        <dbReference type="ARBA" id="ARBA00023038"/>
    </source>
</evidence>
<evidence type="ECO:0000259" key="5">
    <source>
        <dbReference type="Pfam" id="PF25076"/>
    </source>
</evidence>
<dbReference type="PANTHER" id="PTHR24205:SF3">
    <property type="entry name" value="FOUR AND A HALF LIM DOMAINS PROTEIN 2"/>
    <property type="match status" value="1"/>
</dbReference>
<feature type="domain" description="FHL1/2/3/5 N-terminal LIM" evidence="5">
    <location>
        <begin position="6"/>
        <end position="33"/>
    </location>
</feature>
<dbReference type="Pfam" id="PF25076">
    <property type="entry name" value="LIM_FHL2-3_N"/>
    <property type="match status" value="1"/>
</dbReference>
<dbReference type="AlphaFoldDB" id="A0A8C9L9F1"/>
<keyword evidence="3" id="KW-0479">Metal-binding</keyword>
<evidence type="ECO:0000256" key="2">
    <source>
        <dbReference type="ARBA" id="ARBA00022737"/>
    </source>
</evidence>
<reference evidence="6" key="1">
    <citation type="submission" date="2025-08" db="UniProtKB">
        <authorList>
            <consortium name="Ensembl"/>
        </authorList>
    </citation>
    <scope>IDENTIFICATION</scope>
</reference>
<dbReference type="PANTHER" id="PTHR24205">
    <property type="entry name" value="FOUR AND A HALF LIM DOMAINS PROTEIN"/>
    <property type="match status" value="1"/>
</dbReference>
<protein>
    <recommendedName>
        <fullName evidence="5">FHL1/2/3/5 N-terminal LIM domain-containing protein</fullName>
    </recommendedName>
</protein>
<dbReference type="GO" id="GO:0003712">
    <property type="term" value="F:transcription coregulator activity"/>
    <property type="evidence" value="ECO:0007669"/>
    <property type="project" value="TreeGrafter"/>
</dbReference>
<keyword evidence="2" id="KW-0677">Repeat</keyword>
<proteinExistence type="predicted"/>
<organism evidence="6 7">
    <name type="scientific">Pavo cristatus</name>
    <name type="common">Indian peafowl</name>
    <name type="synonym">Blue peafowl</name>
    <dbReference type="NCBI Taxonomy" id="9049"/>
    <lineage>
        <taxon>Eukaryota</taxon>
        <taxon>Metazoa</taxon>
        <taxon>Chordata</taxon>
        <taxon>Craniata</taxon>
        <taxon>Vertebrata</taxon>
        <taxon>Euteleostomi</taxon>
        <taxon>Archelosauria</taxon>
        <taxon>Archosauria</taxon>
        <taxon>Dinosauria</taxon>
        <taxon>Saurischia</taxon>
        <taxon>Theropoda</taxon>
        <taxon>Coelurosauria</taxon>
        <taxon>Aves</taxon>
        <taxon>Neognathae</taxon>
        <taxon>Galloanserae</taxon>
        <taxon>Galliformes</taxon>
        <taxon>Phasianidae</taxon>
        <taxon>Phasianinae</taxon>
        <taxon>Pavo</taxon>
    </lineage>
</organism>
<sequence>MTERFDCHYCKESLFGKKYILREDSPYCVKCYENLYSNTCEECKKPIGADYKVWQAVCGCPCSLQGTWTR</sequence>
<keyword evidence="3" id="KW-0440">LIM domain</keyword>
<evidence type="ECO:0000313" key="6">
    <source>
        <dbReference type="Ensembl" id="ENSPSTP00000011758.1"/>
    </source>
</evidence>
<dbReference type="Ensembl" id="ENSPSTT00000012335.1">
    <property type="protein sequence ID" value="ENSPSTP00000011758.1"/>
    <property type="gene ID" value="ENSPSTG00000008268.1"/>
</dbReference>
<dbReference type="Proteomes" id="UP000694428">
    <property type="component" value="Unplaced"/>
</dbReference>
<dbReference type="GO" id="GO:0005634">
    <property type="term" value="C:nucleus"/>
    <property type="evidence" value="ECO:0007669"/>
    <property type="project" value="UniProtKB-SubCell"/>
</dbReference>
<dbReference type="InterPro" id="IPR056807">
    <property type="entry name" value="LIM_FHL1/2/3/5_N"/>
</dbReference>
<dbReference type="GO" id="GO:0000122">
    <property type="term" value="P:negative regulation of transcription by RNA polymerase II"/>
    <property type="evidence" value="ECO:0007669"/>
    <property type="project" value="TreeGrafter"/>
</dbReference>